<dbReference type="GO" id="GO:0004888">
    <property type="term" value="F:transmembrane signaling receptor activity"/>
    <property type="evidence" value="ECO:0007669"/>
    <property type="project" value="TreeGrafter"/>
</dbReference>
<keyword evidence="2 5" id="KW-0812">Transmembrane</keyword>
<reference evidence="8" key="2">
    <citation type="submission" date="2025-08" db="UniProtKB">
        <authorList>
            <consortium name="Ensembl"/>
        </authorList>
    </citation>
    <scope>IDENTIFICATION</scope>
</reference>
<organism evidence="8 9">
    <name type="scientific">Sparus aurata</name>
    <name type="common">Gilthead sea bream</name>
    <dbReference type="NCBI Taxonomy" id="8175"/>
    <lineage>
        <taxon>Eukaryota</taxon>
        <taxon>Metazoa</taxon>
        <taxon>Chordata</taxon>
        <taxon>Craniata</taxon>
        <taxon>Vertebrata</taxon>
        <taxon>Euteleostomi</taxon>
        <taxon>Actinopterygii</taxon>
        <taxon>Neopterygii</taxon>
        <taxon>Teleostei</taxon>
        <taxon>Neoteleostei</taxon>
        <taxon>Acanthomorphata</taxon>
        <taxon>Eupercaria</taxon>
        <taxon>Spariformes</taxon>
        <taxon>Sparidae</taxon>
        <taxon>Sparus</taxon>
    </lineage>
</organism>
<keyword evidence="3 5" id="KW-0472">Membrane</keyword>
<keyword evidence="5" id="KW-1133">Transmembrane helix</keyword>
<evidence type="ECO:0000256" key="2">
    <source>
        <dbReference type="ARBA" id="ARBA00022692"/>
    </source>
</evidence>
<evidence type="ECO:0000256" key="1">
    <source>
        <dbReference type="ARBA" id="ARBA00004370"/>
    </source>
</evidence>
<evidence type="ECO:0000313" key="8">
    <source>
        <dbReference type="Ensembl" id="ENSSAUP00010044222.1"/>
    </source>
</evidence>
<reference evidence="8" key="3">
    <citation type="submission" date="2025-09" db="UniProtKB">
        <authorList>
            <consortium name="Ensembl"/>
        </authorList>
    </citation>
    <scope>IDENTIFICATION</scope>
</reference>
<evidence type="ECO:0000256" key="5">
    <source>
        <dbReference type="SAM" id="Phobius"/>
    </source>
</evidence>
<dbReference type="Proteomes" id="UP000472265">
    <property type="component" value="Chromosome 1"/>
</dbReference>
<feature type="region of interest" description="Disordered" evidence="4">
    <location>
        <begin position="302"/>
        <end position="355"/>
    </location>
</feature>
<accession>A0A671WZ78</accession>
<comment type="subcellular location">
    <subcellularLocation>
        <location evidence="1">Membrane</location>
    </subcellularLocation>
</comment>
<dbReference type="GeneTree" id="ENSGT00940000175426"/>
<feature type="signal peptide" evidence="6">
    <location>
        <begin position="1"/>
        <end position="20"/>
    </location>
</feature>
<dbReference type="SUPFAM" id="SSF48726">
    <property type="entry name" value="Immunoglobulin"/>
    <property type="match status" value="1"/>
</dbReference>
<evidence type="ECO:0000256" key="6">
    <source>
        <dbReference type="SAM" id="SignalP"/>
    </source>
</evidence>
<evidence type="ECO:0000256" key="3">
    <source>
        <dbReference type="ARBA" id="ARBA00023136"/>
    </source>
</evidence>
<dbReference type="InParanoid" id="A0A671WZ78"/>
<dbReference type="InterPro" id="IPR036179">
    <property type="entry name" value="Ig-like_dom_sf"/>
</dbReference>
<keyword evidence="6" id="KW-0732">Signal</keyword>
<proteinExistence type="predicted"/>
<name>A0A671WZ78_SPAAU</name>
<dbReference type="PANTHER" id="PTHR11860">
    <property type="entry name" value="POLYMERIC-IMMUNOGLOBULIN RECEPTOR"/>
    <property type="match status" value="1"/>
</dbReference>
<dbReference type="InterPro" id="IPR013783">
    <property type="entry name" value="Ig-like_fold"/>
</dbReference>
<feature type="domain" description="Immunoglobulin V-set" evidence="7">
    <location>
        <begin position="27"/>
        <end position="117"/>
    </location>
</feature>
<dbReference type="InterPro" id="IPR050671">
    <property type="entry name" value="CD300_family_receptors"/>
</dbReference>
<dbReference type="InterPro" id="IPR013106">
    <property type="entry name" value="Ig_V-set"/>
</dbReference>
<gene>
    <name evidence="8" type="primary">LOC115571206</name>
</gene>
<reference evidence="8" key="1">
    <citation type="submission" date="2021-04" db="EMBL/GenBank/DDBJ databases">
        <authorList>
            <consortium name="Wellcome Sanger Institute Data Sharing"/>
        </authorList>
    </citation>
    <scope>NUCLEOTIDE SEQUENCE [LARGE SCALE GENOMIC DNA]</scope>
</reference>
<sequence length="368" mass="40762">MERRMETIYVFCCLLYVGASINVEGFERGEVSFRCQHMFAWKNYKYLCKDPCKVSEDKLVTVKSGRRVESGNITLVDSGDGTFTVTFSQLQLSDSGRYWCGVDRPGFDSYTEVQLSVKKAVANETTTIISEVSPTWTYQNTSNSTLLTSATNLSTASNYTDRVDQNISTGTVLYAIIGAVVTLTIWVSATCFIKRRRRSKPQPQVHFNSTSIAADERKVDREYNGIGKKLQSIKKVSETFSCTHHPQQDPSISTSTAAERGATLVIYENICCSTAHTDSRCSAAHVQDNHDISSRIYIKPLPPTVAERDGDGSIGEDTNEPTATKNATSKPTESCANNTSACHSRSRSDSEEVRPRSLWFGLDLSEIV</sequence>
<dbReference type="GeneID" id="115571206"/>
<dbReference type="OrthoDB" id="9805957at2759"/>
<feature type="compositionally biased region" description="Polar residues" evidence="4">
    <location>
        <begin position="320"/>
        <end position="343"/>
    </location>
</feature>
<evidence type="ECO:0000256" key="4">
    <source>
        <dbReference type="SAM" id="MobiDB-lite"/>
    </source>
</evidence>
<dbReference type="AlphaFoldDB" id="A0A671WZ78"/>
<dbReference type="RefSeq" id="XP_030256306.1">
    <property type="nucleotide sequence ID" value="XM_030400446.1"/>
</dbReference>
<dbReference type="Gene3D" id="2.60.40.10">
    <property type="entry name" value="Immunoglobulins"/>
    <property type="match status" value="1"/>
</dbReference>
<evidence type="ECO:0000259" key="7">
    <source>
        <dbReference type="Pfam" id="PF07686"/>
    </source>
</evidence>
<dbReference type="GO" id="GO:0005886">
    <property type="term" value="C:plasma membrane"/>
    <property type="evidence" value="ECO:0007669"/>
    <property type="project" value="TreeGrafter"/>
</dbReference>
<keyword evidence="9" id="KW-1185">Reference proteome</keyword>
<dbReference type="Ensembl" id="ENSSAUT00010046518.1">
    <property type="protein sequence ID" value="ENSSAUP00010044222.1"/>
    <property type="gene ID" value="ENSSAUG00010018508.1"/>
</dbReference>
<feature type="transmembrane region" description="Helical" evidence="5">
    <location>
        <begin position="172"/>
        <end position="193"/>
    </location>
</feature>
<feature type="chain" id="PRO_5025554945" evidence="6">
    <location>
        <begin position="21"/>
        <end position="368"/>
    </location>
</feature>
<evidence type="ECO:0000313" key="9">
    <source>
        <dbReference type="Proteomes" id="UP000472265"/>
    </source>
</evidence>
<dbReference type="Pfam" id="PF07686">
    <property type="entry name" value="V-set"/>
    <property type="match status" value="1"/>
</dbReference>
<feature type="compositionally biased region" description="Basic and acidic residues" evidence="4">
    <location>
        <begin position="346"/>
        <end position="355"/>
    </location>
</feature>
<protein>
    <submittedName>
        <fullName evidence="8">CMRF35-like molecule 8</fullName>
    </submittedName>
</protein>
<dbReference type="PANTHER" id="PTHR11860:SF87">
    <property type="entry name" value="CMRF35-LIKE MOLECULE 8"/>
    <property type="match status" value="1"/>
</dbReference>
<dbReference type="OMA" id="SPTWTYQ"/>